<protein>
    <submittedName>
        <fullName evidence="2">Uncharacterized protein</fullName>
    </submittedName>
</protein>
<reference evidence="2" key="1">
    <citation type="submission" date="2021-06" db="EMBL/GenBank/DDBJ databases">
        <title>Comparative genomics, transcriptomics and evolutionary studies reveal genomic signatures of adaptation to plant cell wall in hemibiotrophic fungi.</title>
        <authorList>
            <consortium name="DOE Joint Genome Institute"/>
            <person name="Baroncelli R."/>
            <person name="Diaz J.F."/>
            <person name="Benocci T."/>
            <person name="Peng M."/>
            <person name="Battaglia E."/>
            <person name="Haridas S."/>
            <person name="Andreopoulos W."/>
            <person name="Labutti K."/>
            <person name="Pangilinan J."/>
            <person name="Floch G.L."/>
            <person name="Makela M.R."/>
            <person name="Henrissat B."/>
            <person name="Grigoriev I.V."/>
            <person name="Crouch J.A."/>
            <person name="De Vries R.P."/>
            <person name="Sukno S.A."/>
            <person name="Thon M.R."/>
        </authorList>
    </citation>
    <scope>NUCLEOTIDE SEQUENCE</scope>
    <source>
        <strain evidence="2">CBS 125086</strain>
    </source>
</reference>
<gene>
    <name evidence="2" type="ORF">LY79DRAFT_200301</name>
</gene>
<dbReference type="Proteomes" id="UP001230504">
    <property type="component" value="Unassembled WGS sequence"/>
</dbReference>
<keyword evidence="3" id="KW-1185">Reference proteome</keyword>
<name>A0AAD8Q111_9PEZI</name>
<accession>A0AAD8Q111</accession>
<dbReference type="RefSeq" id="XP_060414261.1">
    <property type="nucleotide sequence ID" value="XM_060551453.1"/>
</dbReference>
<sequence>MTAVAYAHIPTCGSSLFDQIHLLHVPDTSRTVSTIRICRRRPAAQQVGLPASGIKGTAGSRPSCRLSGEGGGGSLGPSTLPRKAERVVIIIFACMMDILPSDHLRRGWRVAIASQYFGEKTFFLAGTLSLVAKERGTARPSRIFLPPCPSWRRQHPLVRIGSAKSGR</sequence>
<organism evidence="2 3">
    <name type="scientific">Colletotrichum navitas</name>
    <dbReference type="NCBI Taxonomy" id="681940"/>
    <lineage>
        <taxon>Eukaryota</taxon>
        <taxon>Fungi</taxon>
        <taxon>Dikarya</taxon>
        <taxon>Ascomycota</taxon>
        <taxon>Pezizomycotina</taxon>
        <taxon>Sordariomycetes</taxon>
        <taxon>Hypocreomycetidae</taxon>
        <taxon>Glomerellales</taxon>
        <taxon>Glomerellaceae</taxon>
        <taxon>Colletotrichum</taxon>
        <taxon>Colletotrichum graminicola species complex</taxon>
    </lineage>
</organism>
<dbReference type="GeneID" id="85435693"/>
<dbReference type="AlphaFoldDB" id="A0AAD8Q111"/>
<feature type="region of interest" description="Disordered" evidence="1">
    <location>
        <begin position="50"/>
        <end position="77"/>
    </location>
</feature>
<evidence type="ECO:0000313" key="3">
    <source>
        <dbReference type="Proteomes" id="UP001230504"/>
    </source>
</evidence>
<proteinExistence type="predicted"/>
<dbReference type="EMBL" id="JAHLJV010000029">
    <property type="protein sequence ID" value="KAK1590787.1"/>
    <property type="molecule type" value="Genomic_DNA"/>
</dbReference>
<evidence type="ECO:0000256" key="1">
    <source>
        <dbReference type="SAM" id="MobiDB-lite"/>
    </source>
</evidence>
<evidence type="ECO:0000313" key="2">
    <source>
        <dbReference type="EMBL" id="KAK1590787.1"/>
    </source>
</evidence>
<comment type="caution">
    <text evidence="2">The sequence shown here is derived from an EMBL/GenBank/DDBJ whole genome shotgun (WGS) entry which is preliminary data.</text>
</comment>